<protein>
    <submittedName>
        <fullName evidence="2">Uncharacterized protein</fullName>
    </submittedName>
</protein>
<gene>
    <name evidence="2" type="ORF">CspeluHIS016_0501150</name>
</gene>
<dbReference type="EMBL" id="BTCM01000005">
    <property type="protein sequence ID" value="GMK58083.1"/>
    <property type="molecule type" value="Genomic_DNA"/>
</dbReference>
<organism evidence="2 3">
    <name type="scientific">Cutaneotrichosporon spelunceum</name>
    <dbReference type="NCBI Taxonomy" id="1672016"/>
    <lineage>
        <taxon>Eukaryota</taxon>
        <taxon>Fungi</taxon>
        <taxon>Dikarya</taxon>
        <taxon>Basidiomycota</taxon>
        <taxon>Agaricomycotina</taxon>
        <taxon>Tremellomycetes</taxon>
        <taxon>Trichosporonales</taxon>
        <taxon>Trichosporonaceae</taxon>
        <taxon>Cutaneotrichosporon</taxon>
    </lineage>
</organism>
<comment type="caution">
    <text evidence="2">The sequence shown here is derived from an EMBL/GenBank/DDBJ whole genome shotgun (WGS) entry which is preliminary data.</text>
</comment>
<reference evidence="2" key="2">
    <citation type="submission" date="2023-06" db="EMBL/GenBank/DDBJ databases">
        <authorList>
            <person name="Kobayashi Y."/>
            <person name="Kayamori A."/>
            <person name="Aoki K."/>
            <person name="Shiwa Y."/>
            <person name="Fujita N."/>
            <person name="Sugita T."/>
            <person name="Iwasaki W."/>
            <person name="Tanaka N."/>
            <person name="Takashima M."/>
        </authorList>
    </citation>
    <scope>NUCLEOTIDE SEQUENCE</scope>
    <source>
        <strain evidence="2">HIS016</strain>
    </source>
</reference>
<evidence type="ECO:0000313" key="3">
    <source>
        <dbReference type="Proteomes" id="UP001222932"/>
    </source>
</evidence>
<feature type="compositionally biased region" description="Polar residues" evidence="1">
    <location>
        <begin position="57"/>
        <end position="67"/>
    </location>
</feature>
<name>A0AAD3TWM2_9TREE</name>
<evidence type="ECO:0000313" key="2">
    <source>
        <dbReference type="EMBL" id="GMK58083.1"/>
    </source>
</evidence>
<accession>A0AAD3TWM2</accession>
<evidence type="ECO:0000256" key="1">
    <source>
        <dbReference type="SAM" id="MobiDB-lite"/>
    </source>
</evidence>
<dbReference type="Proteomes" id="UP001222932">
    <property type="component" value="Unassembled WGS sequence"/>
</dbReference>
<feature type="region of interest" description="Disordered" evidence="1">
    <location>
        <begin position="1"/>
        <end position="33"/>
    </location>
</feature>
<keyword evidence="3" id="KW-1185">Reference proteome</keyword>
<dbReference type="AlphaFoldDB" id="A0AAD3TWM2"/>
<sequence length="121" mass="12199">MSLSPVASTSSSSAASTASSLSPSSVSSPTASSLDLHSLSALPNLCLVITPNPTDPNPQRANSSSKPRSMRVAPAGPHSPAAPLCLPPARGGEHVCTPFGSTGALWGNDVWARAFAHRRGA</sequence>
<proteinExistence type="predicted"/>
<feature type="region of interest" description="Disordered" evidence="1">
    <location>
        <begin position="47"/>
        <end position="85"/>
    </location>
</feature>
<reference evidence="2" key="1">
    <citation type="journal article" date="2023" name="BMC Genomics">
        <title>Chromosome-level genome assemblies of Cutaneotrichosporon spp. (Trichosporonales, Basidiomycota) reveal imbalanced evolution between nucleotide sequences and chromosome synteny.</title>
        <authorList>
            <person name="Kobayashi Y."/>
            <person name="Kayamori A."/>
            <person name="Aoki K."/>
            <person name="Shiwa Y."/>
            <person name="Matsutani M."/>
            <person name="Fujita N."/>
            <person name="Sugita T."/>
            <person name="Iwasaki W."/>
            <person name="Tanaka N."/>
            <person name="Takashima M."/>
        </authorList>
    </citation>
    <scope>NUCLEOTIDE SEQUENCE</scope>
    <source>
        <strain evidence="2">HIS016</strain>
    </source>
</reference>